<gene>
    <name evidence="1" type="ORF">GCM10009854_18520</name>
</gene>
<dbReference type="Proteomes" id="UP001501218">
    <property type="component" value="Unassembled WGS sequence"/>
</dbReference>
<protein>
    <submittedName>
        <fullName evidence="1">Uncharacterized protein</fullName>
    </submittedName>
</protein>
<sequence>MLADTEGAGGLALQRHDGSAQAFDLAVESADAARRIRERSHQTAHRDNVLVQLRHLGFERFETSQSGQLLIGAREIRRDRIQLLVHREKLYRSTPIVTR</sequence>
<reference evidence="2" key="1">
    <citation type="journal article" date="2019" name="Int. J. Syst. Evol. Microbiol.">
        <title>The Global Catalogue of Microorganisms (GCM) 10K type strain sequencing project: providing services to taxonomists for standard genome sequencing and annotation.</title>
        <authorList>
            <consortium name="The Broad Institute Genomics Platform"/>
            <consortium name="The Broad Institute Genome Sequencing Center for Infectious Disease"/>
            <person name="Wu L."/>
            <person name="Ma J."/>
        </authorList>
    </citation>
    <scope>NUCLEOTIDE SEQUENCE [LARGE SCALE GENOMIC DNA]</scope>
    <source>
        <strain evidence="2">JCM 16221</strain>
    </source>
</reference>
<name>A0ABP5T1U7_9PSEU</name>
<evidence type="ECO:0000313" key="2">
    <source>
        <dbReference type="Proteomes" id="UP001501218"/>
    </source>
</evidence>
<organism evidence="1 2">
    <name type="scientific">Saccharopolyspora halophila</name>
    <dbReference type="NCBI Taxonomy" id="405551"/>
    <lineage>
        <taxon>Bacteria</taxon>
        <taxon>Bacillati</taxon>
        <taxon>Actinomycetota</taxon>
        <taxon>Actinomycetes</taxon>
        <taxon>Pseudonocardiales</taxon>
        <taxon>Pseudonocardiaceae</taxon>
        <taxon>Saccharopolyspora</taxon>
    </lineage>
</organism>
<keyword evidence="2" id="KW-1185">Reference proteome</keyword>
<comment type="caution">
    <text evidence="1">The sequence shown here is derived from an EMBL/GenBank/DDBJ whole genome shotgun (WGS) entry which is preliminary data.</text>
</comment>
<accession>A0ABP5T1U7</accession>
<dbReference type="EMBL" id="BAAARA010000004">
    <property type="protein sequence ID" value="GAA2342207.1"/>
    <property type="molecule type" value="Genomic_DNA"/>
</dbReference>
<proteinExistence type="predicted"/>
<evidence type="ECO:0000313" key="1">
    <source>
        <dbReference type="EMBL" id="GAA2342207.1"/>
    </source>
</evidence>